<name>A0A915ITU6_ROMCU</name>
<evidence type="ECO:0000313" key="1">
    <source>
        <dbReference type="Proteomes" id="UP000887565"/>
    </source>
</evidence>
<dbReference type="AlphaFoldDB" id="A0A915ITU6"/>
<sequence>MRWSKGSMPGDAVLGLSGEADDELFSFLGDFCGPENVMPSSHGEKTTKVKDLKKCCIIHIQVSTGFSKAVENGTLMNVPSSFLPPCNNVPVAHHI</sequence>
<protein>
    <submittedName>
        <fullName evidence="2">Uncharacterized protein</fullName>
    </submittedName>
</protein>
<keyword evidence="1" id="KW-1185">Reference proteome</keyword>
<organism evidence="1 2">
    <name type="scientific">Romanomermis culicivorax</name>
    <name type="common">Nematode worm</name>
    <dbReference type="NCBI Taxonomy" id="13658"/>
    <lineage>
        <taxon>Eukaryota</taxon>
        <taxon>Metazoa</taxon>
        <taxon>Ecdysozoa</taxon>
        <taxon>Nematoda</taxon>
        <taxon>Enoplea</taxon>
        <taxon>Dorylaimia</taxon>
        <taxon>Mermithida</taxon>
        <taxon>Mermithoidea</taxon>
        <taxon>Mermithidae</taxon>
        <taxon>Romanomermis</taxon>
    </lineage>
</organism>
<reference evidence="2" key="1">
    <citation type="submission" date="2022-11" db="UniProtKB">
        <authorList>
            <consortium name="WormBaseParasite"/>
        </authorList>
    </citation>
    <scope>IDENTIFICATION</scope>
</reference>
<accession>A0A915ITU6</accession>
<dbReference type="WBParaSite" id="nRc.2.0.1.t16804-RA">
    <property type="protein sequence ID" value="nRc.2.0.1.t16804-RA"/>
    <property type="gene ID" value="nRc.2.0.1.g16804"/>
</dbReference>
<evidence type="ECO:0000313" key="2">
    <source>
        <dbReference type="WBParaSite" id="nRc.2.0.1.t16804-RA"/>
    </source>
</evidence>
<proteinExistence type="predicted"/>
<dbReference type="Proteomes" id="UP000887565">
    <property type="component" value="Unplaced"/>
</dbReference>